<reference evidence="5 6" key="1">
    <citation type="submission" date="2023-11" db="EMBL/GenBank/DDBJ databases">
        <title>Arctic aerobic anoxygenic photoheterotroph Sediminicoccus rosea KRV36 adapts its photosynthesis to long days of polar summer.</title>
        <authorList>
            <person name="Tomasch J."/>
            <person name="Kopejtka K."/>
            <person name="Bily T."/>
            <person name="Gardiner A.T."/>
            <person name="Gardian Z."/>
            <person name="Shivaramu S."/>
            <person name="Koblizek M."/>
            <person name="Engelhardt F."/>
            <person name="Kaftan D."/>
        </authorList>
    </citation>
    <scope>NUCLEOTIDE SEQUENCE [LARGE SCALE GENOMIC DNA]</scope>
    <source>
        <strain evidence="5 6">R-30</strain>
    </source>
</reference>
<feature type="region of interest" description="Disordered" evidence="3">
    <location>
        <begin position="230"/>
        <end position="268"/>
    </location>
</feature>
<dbReference type="EMBL" id="CP137852">
    <property type="protein sequence ID" value="WPB83513.1"/>
    <property type="molecule type" value="Genomic_DNA"/>
</dbReference>
<dbReference type="PANTHER" id="PTHR30035">
    <property type="entry name" value="LIPOPROTEIN VACJ-RELATED"/>
    <property type="match status" value="1"/>
</dbReference>
<comment type="similarity">
    <text evidence="1">Belongs to the MlaA family.</text>
</comment>
<evidence type="ECO:0000256" key="3">
    <source>
        <dbReference type="SAM" id="MobiDB-lite"/>
    </source>
</evidence>
<dbReference type="PRINTS" id="PR01805">
    <property type="entry name" value="VACJLIPOPROT"/>
</dbReference>
<feature type="chain" id="PRO_5045780941" evidence="4">
    <location>
        <begin position="25"/>
        <end position="281"/>
    </location>
</feature>
<dbReference type="Pfam" id="PF04333">
    <property type="entry name" value="MlaA"/>
    <property type="match status" value="1"/>
</dbReference>
<evidence type="ECO:0000313" key="6">
    <source>
        <dbReference type="Proteomes" id="UP001305521"/>
    </source>
</evidence>
<evidence type="ECO:0000256" key="2">
    <source>
        <dbReference type="ARBA" id="ARBA00022729"/>
    </source>
</evidence>
<accession>A0ABZ0PDR2</accession>
<organism evidence="5 6">
    <name type="scientific">Sediminicoccus rosea</name>
    <dbReference type="NCBI Taxonomy" id="1225128"/>
    <lineage>
        <taxon>Bacteria</taxon>
        <taxon>Pseudomonadati</taxon>
        <taxon>Pseudomonadota</taxon>
        <taxon>Alphaproteobacteria</taxon>
        <taxon>Acetobacterales</taxon>
        <taxon>Roseomonadaceae</taxon>
        <taxon>Sediminicoccus</taxon>
    </lineage>
</organism>
<proteinExistence type="inferred from homology"/>
<evidence type="ECO:0000256" key="1">
    <source>
        <dbReference type="ARBA" id="ARBA00010634"/>
    </source>
</evidence>
<keyword evidence="5" id="KW-0449">Lipoprotein</keyword>
<evidence type="ECO:0000313" key="5">
    <source>
        <dbReference type="EMBL" id="WPB83513.1"/>
    </source>
</evidence>
<dbReference type="PANTHER" id="PTHR30035:SF3">
    <property type="entry name" value="INTERMEMBRANE PHOSPHOLIPID TRANSPORT SYSTEM LIPOPROTEIN MLAA"/>
    <property type="match status" value="1"/>
</dbReference>
<dbReference type="Proteomes" id="UP001305521">
    <property type="component" value="Chromosome"/>
</dbReference>
<protein>
    <submittedName>
        <fullName evidence="5">VacJ family lipoprotein</fullName>
    </submittedName>
</protein>
<name>A0ABZ0PDR2_9PROT</name>
<dbReference type="InterPro" id="IPR007428">
    <property type="entry name" value="MlaA"/>
</dbReference>
<gene>
    <name evidence="5" type="ORF">R9Z33_15530</name>
</gene>
<feature type="signal peptide" evidence="4">
    <location>
        <begin position="1"/>
        <end position="24"/>
    </location>
</feature>
<keyword evidence="6" id="KW-1185">Reference proteome</keyword>
<dbReference type="RefSeq" id="WP_318647488.1">
    <property type="nucleotide sequence ID" value="NZ_CP137852.1"/>
</dbReference>
<sequence length="281" mass="29094">MKPILSAALPLVLLAGLLAGCATQGPPGSDPSDPFEASNRAVLEFNTALDENIIRPAAEAYRDTVPAPMRTALRNFLRNLNEPVILANNLLQGRLLDAGHTLMRFYINSTAGGLGLFDVATASGIERRTGDFGQTLHAWGVPDGPFLMLPVFGPTTVRDAVGDGVDALASPVGLVTGATTSAALSQLLGVGRGALGGLDLRAENIETLDALRSESLDYYARLRSVVRQRRDAQLGRSNAEGEGLSTLDDPGAAPAAPPADPAPAAAPAVSMSLTITPAARP</sequence>
<keyword evidence="2 4" id="KW-0732">Signal</keyword>
<dbReference type="PROSITE" id="PS51257">
    <property type="entry name" value="PROKAR_LIPOPROTEIN"/>
    <property type="match status" value="1"/>
</dbReference>
<evidence type="ECO:0000256" key="4">
    <source>
        <dbReference type="SAM" id="SignalP"/>
    </source>
</evidence>